<comment type="cofactor">
    <cofactor evidence="1 13">
        <name>K(+)</name>
        <dbReference type="ChEBI" id="CHEBI:29103"/>
    </cofactor>
</comment>
<dbReference type="GO" id="GO:0003938">
    <property type="term" value="F:IMP dehydrogenase activity"/>
    <property type="evidence" value="ECO:0007669"/>
    <property type="project" value="UniProtKB-UniRule"/>
</dbReference>
<keyword evidence="11 18" id="KW-0129">CBS domain</keyword>
<dbReference type="Pfam" id="PF00478">
    <property type="entry name" value="IMPDH"/>
    <property type="match status" value="1"/>
</dbReference>
<keyword evidence="4 13" id="KW-0479">Metal-binding</keyword>
<evidence type="ECO:0000259" key="21">
    <source>
        <dbReference type="PROSITE" id="PS51371"/>
    </source>
</evidence>
<dbReference type="SUPFAM" id="SSF51412">
    <property type="entry name" value="Inosine monophosphate dehydrogenase (IMPDH)"/>
    <property type="match status" value="1"/>
</dbReference>
<evidence type="ECO:0000256" key="12">
    <source>
        <dbReference type="ARBA" id="ARBA00048028"/>
    </source>
</evidence>
<feature type="binding site" evidence="13">
    <location>
        <position position="248"/>
    </location>
    <ligand>
        <name>NAD(+)</name>
        <dbReference type="ChEBI" id="CHEBI:57540"/>
    </ligand>
</feature>
<dbReference type="InterPro" id="IPR000644">
    <property type="entry name" value="CBS_dom"/>
</dbReference>
<feature type="binding site" evidence="13">
    <location>
        <position position="473"/>
    </location>
    <ligand>
        <name>K(+)</name>
        <dbReference type="ChEBI" id="CHEBI:29103"/>
        <note>ligand shared between two tetrameric partners</note>
    </ligand>
</feature>
<feature type="binding site" evidence="13">
    <location>
        <position position="471"/>
    </location>
    <ligand>
        <name>K(+)</name>
        <dbReference type="ChEBI" id="CHEBI:29103"/>
        <note>ligand shared between two tetrameric partners</note>
    </ligand>
</feature>
<dbReference type="GO" id="GO:0006177">
    <property type="term" value="P:GMP biosynthetic process"/>
    <property type="evidence" value="ECO:0007669"/>
    <property type="project" value="UniProtKB-UniRule"/>
</dbReference>
<evidence type="ECO:0000256" key="4">
    <source>
        <dbReference type="ARBA" id="ARBA00022723"/>
    </source>
</evidence>
<dbReference type="EC" id="1.1.1.205" evidence="13 20"/>
<dbReference type="CDD" id="cd00381">
    <property type="entry name" value="IMPDH"/>
    <property type="match status" value="1"/>
</dbReference>
<dbReference type="NCBIfam" id="TIGR01302">
    <property type="entry name" value="IMP_dehydrog"/>
    <property type="match status" value="1"/>
</dbReference>
<dbReference type="CDD" id="cd04601">
    <property type="entry name" value="CBS_pair_IMPDH"/>
    <property type="match status" value="1"/>
</dbReference>
<keyword evidence="9 13" id="KW-0560">Oxidoreductase</keyword>
<evidence type="ECO:0000256" key="11">
    <source>
        <dbReference type="ARBA" id="ARBA00023122"/>
    </source>
</evidence>
<feature type="binding site" description="in other chain" evidence="13 17">
    <location>
        <position position="302"/>
    </location>
    <ligand>
        <name>K(+)</name>
        <dbReference type="ChEBI" id="CHEBI:29103"/>
        <note>ligand shared between two tetrameric partners</note>
    </ligand>
</feature>
<feature type="binding site" evidence="13 15">
    <location>
        <position position="303"/>
    </location>
    <ligand>
        <name>IMP</name>
        <dbReference type="ChEBI" id="CHEBI:58053"/>
    </ligand>
</feature>
<dbReference type="HAMAP" id="MF_01964">
    <property type="entry name" value="IMPDH"/>
    <property type="match status" value="1"/>
</dbReference>
<dbReference type="OrthoDB" id="9805398at2"/>
<feature type="binding site" evidence="13 15">
    <location>
        <begin position="385"/>
        <end position="389"/>
    </location>
    <ligand>
        <name>IMP</name>
        <dbReference type="ChEBI" id="CHEBI:58053"/>
    </ligand>
</feature>
<feature type="binding site" evidence="13 15">
    <location>
        <begin position="338"/>
        <end position="340"/>
    </location>
    <ligand>
        <name>IMP</name>
        <dbReference type="ChEBI" id="CHEBI:58053"/>
    </ligand>
</feature>
<comment type="caution">
    <text evidence="13">Lacks conserved residue(s) required for the propagation of feature annotation.</text>
</comment>
<dbReference type="GO" id="GO:0046872">
    <property type="term" value="F:metal ion binding"/>
    <property type="evidence" value="ECO:0007669"/>
    <property type="project" value="UniProtKB-UniRule"/>
</dbReference>
<organism evidence="22 23">
    <name type="scientific">Brumicola pallidula DSM 14239 = ACAM 615</name>
    <dbReference type="NCBI Taxonomy" id="1121922"/>
    <lineage>
        <taxon>Bacteria</taxon>
        <taxon>Pseudomonadati</taxon>
        <taxon>Pseudomonadota</taxon>
        <taxon>Gammaproteobacteria</taxon>
        <taxon>Alteromonadales</taxon>
        <taxon>Alteromonadaceae</taxon>
        <taxon>Brumicola</taxon>
    </lineage>
</organism>
<evidence type="ECO:0000256" key="7">
    <source>
        <dbReference type="ARBA" id="ARBA00022755"/>
    </source>
</evidence>
<evidence type="ECO:0000256" key="2">
    <source>
        <dbReference type="ARBA" id="ARBA00005502"/>
    </source>
</evidence>
<evidence type="ECO:0000256" key="13">
    <source>
        <dbReference type="HAMAP-Rule" id="MF_01964"/>
    </source>
</evidence>
<evidence type="ECO:0000256" key="20">
    <source>
        <dbReference type="RuleBase" id="RU003928"/>
    </source>
</evidence>
<feature type="active site" description="Thioimidate intermediate" evidence="13 14">
    <location>
        <position position="305"/>
    </location>
</feature>
<dbReference type="GO" id="GO:0006183">
    <property type="term" value="P:GTP biosynthetic process"/>
    <property type="evidence" value="ECO:0007669"/>
    <property type="project" value="TreeGrafter"/>
</dbReference>
<feature type="binding site" evidence="16">
    <location>
        <begin position="248"/>
        <end position="250"/>
    </location>
    <ligand>
        <name>NAD(+)</name>
        <dbReference type="ChEBI" id="CHEBI:57540"/>
    </ligand>
</feature>
<dbReference type="PROSITE" id="PS00487">
    <property type="entry name" value="IMP_DH_GMP_RED"/>
    <property type="match status" value="1"/>
</dbReference>
<dbReference type="FunFam" id="3.20.20.70:FF:000003">
    <property type="entry name" value="GMP reductase"/>
    <property type="match status" value="1"/>
</dbReference>
<evidence type="ECO:0000256" key="14">
    <source>
        <dbReference type="PIRSR" id="PIRSR000130-1"/>
    </source>
</evidence>
<evidence type="ECO:0000256" key="6">
    <source>
        <dbReference type="ARBA" id="ARBA00022749"/>
    </source>
</evidence>
<dbReference type="AlphaFoldDB" id="K6ZC51"/>
<reference evidence="23" key="1">
    <citation type="journal article" date="2014" name="Environ. Microbiol.">
        <title>Comparative genomics of the marine bacterial genus Glaciecola reveals the high degree of genomic diversity and genomic characteristic for cold adaptation.</title>
        <authorList>
            <person name="Qin Q.L."/>
            <person name="Xie B.B."/>
            <person name="Yu Y."/>
            <person name="Shu Y.L."/>
            <person name="Rong J.C."/>
            <person name="Zhang Y.J."/>
            <person name="Zhao D.L."/>
            <person name="Chen X.L."/>
            <person name="Zhang X.Y."/>
            <person name="Chen B."/>
            <person name="Zhou B.C."/>
            <person name="Zhang Y.Z."/>
        </authorList>
    </citation>
    <scope>NUCLEOTIDE SEQUENCE [LARGE SCALE GENOMIC DNA]</scope>
    <source>
        <strain evidence="23">ACAM 615</strain>
    </source>
</reference>
<evidence type="ECO:0000256" key="8">
    <source>
        <dbReference type="ARBA" id="ARBA00022958"/>
    </source>
</evidence>
<dbReference type="GO" id="GO:0000166">
    <property type="term" value="F:nucleotide binding"/>
    <property type="evidence" value="ECO:0007669"/>
    <property type="project" value="UniProtKB-UniRule"/>
</dbReference>
<dbReference type="PANTHER" id="PTHR11911">
    <property type="entry name" value="INOSINE-5-MONOPHOSPHATE DEHYDROGENASE RELATED"/>
    <property type="match status" value="1"/>
</dbReference>
<dbReference type="STRING" id="1121922.GCA_000428905_01566"/>
<comment type="pathway">
    <text evidence="13 20">Purine metabolism; XMP biosynthesis via de novo pathway; XMP from IMP: step 1/1.</text>
</comment>
<dbReference type="PANTHER" id="PTHR11911:SF111">
    <property type="entry name" value="INOSINE-5'-MONOPHOSPHATE DEHYDROGENASE"/>
    <property type="match status" value="1"/>
</dbReference>
<feature type="domain" description="CBS" evidence="21">
    <location>
        <begin position="93"/>
        <end position="152"/>
    </location>
</feature>
<gene>
    <name evidence="13 22" type="primary">guaB</name>
    <name evidence="22" type="ORF">GPAL_1048</name>
</gene>
<keyword evidence="5" id="KW-0677">Repeat</keyword>
<dbReference type="UniPathway" id="UPA00601">
    <property type="reaction ID" value="UER00295"/>
</dbReference>
<feature type="domain" description="CBS" evidence="21">
    <location>
        <begin position="153"/>
        <end position="211"/>
    </location>
</feature>
<dbReference type="EMBL" id="BAEQ01000016">
    <property type="protein sequence ID" value="GAC27927.1"/>
    <property type="molecule type" value="Genomic_DNA"/>
</dbReference>
<dbReference type="RefSeq" id="WP_006009731.1">
    <property type="nucleotide sequence ID" value="NZ_BAEQ01000016.1"/>
</dbReference>
<keyword evidence="6 13" id="KW-0332">GMP biosynthesis</keyword>
<evidence type="ECO:0000256" key="17">
    <source>
        <dbReference type="PIRSR" id="PIRSR000130-4"/>
    </source>
</evidence>
<sequence>MLRISKEALTFDDVLLVPGHSTVLPHTVDLKTRLTRGVTLNMPLISAAMDTVTEARLAIALAQEGGIGFIHKNMTAESQAAHVLQVKKYESGVVSDPVTVSKDATIGDTKALSKRLGYSGFPVVDGENNLIGLVTGRDLRFENRLDEPISKVMTPKEKLVTVKEDTNPDLVMDLMHEHRIEKILVVDDAFKLTGLITVKDFQKAKSKPNACKDAKGRLRVGAAVSVGPGTDERIKLLVEAGVDVLVIDTSHGHSQGVIDRVKKVRADYPNIQIIAGNVATGEGAKALADAGVDAVKVGIGPGSICTTRIVTGCGVPQITAVSDAVEALEGTGIPVIADGGIRYSGDIAKAIAAGASSVMVGSLLAGTEEAPGEVELFQGRYYKSYRGMGSLGAMNQSHGSSDRYFQDGSSAEKLVPEGIEGRVAYKGPISTIIHQQLGGLRSAMGLTGCANIEELRTKPQFVKVTAAGMGESHVHDVSITKEAPNYRLG</sequence>
<dbReference type="InterPro" id="IPR013785">
    <property type="entry name" value="Aldolase_TIM"/>
</dbReference>
<feature type="binding site" evidence="13">
    <location>
        <position position="472"/>
    </location>
    <ligand>
        <name>K(+)</name>
        <dbReference type="ChEBI" id="CHEBI:29103"/>
        <note>ligand shared between two tetrameric partners</note>
    </ligand>
</feature>
<evidence type="ECO:0000313" key="22">
    <source>
        <dbReference type="EMBL" id="GAC27927.1"/>
    </source>
</evidence>
<keyword evidence="10 13" id="KW-0520">NAD</keyword>
<dbReference type="InterPro" id="IPR001093">
    <property type="entry name" value="IMP_DH_GMPRt"/>
</dbReference>
<dbReference type="Gene3D" id="3.20.20.70">
    <property type="entry name" value="Aldolase class I"/>
    <property type="match status" value="1"/>
</dbReference>
<comment type="activity regulation">
    <text evidence="13">Mycophenolic acid (MPA) is a non-competitive inhibitor that prevents formation of the closed enzyme conformation by binding to the same site as the amobile flap. In contrast, mizoribine monophosphate (MZP) is a competitive inhibitor that induces the closed conformation. MPA is a potent inhibitor of mammalian IMPDHs but a poor inhibitor of the bacterial enzymes. MZP is a more potent inhibitor of bacterial IMPDH.</text>
</comment>
<feature type="active site" description="Proton acceptor" evidence="13 14">
    <location>
        <position position="403"/>
    </location>
</feature>
<evidence type="ECO:0000256" key="3">
    <source>
        <dbReference type="ARBA" id="ARBA00011881"/>
    </source>
</evidence>
<evidence type="ECO:0000256" key="5">
    <source>
        <dbReference type="ARBA" id="ARBA00022737"/>
    </source>
</evidence>
<dbReference type="InterPro" id="IPR046342">
    <property type="entry name" value="CBS_dom_sf"/>
</dbReference>
<proteinExistence type="inferred from homology"/>
<dbReference type="InterPro" id="IPR015875">
    <property type="entry name" value="IMP_DH/GMP_Rdtase_CS"/>
</dbReference>
<dbReference type="SMART" id="SM00116">
    <property type="entry name" value="CBS"/>
    <property type="match status" value="2"/>
</dbReference>
<feature type="binding site" evidence="13 15">
    <location>
        <begin position="361"/>
        <end position="362"/>
    </location>
    <ligand>
        <name>IMP</name>
        <dbReference type="ChEBI" id="CHEBI:58053"/>
    </ligand>
</feature>
<comment type="function">
    <text evidence="13">Catalyzes the conversion of inosine 5'-phosphate (IMP) to xanthosine 5'-phosphate (XMP), the first committed and rate-limiting step in the de novo synthesis of guanine nucleotides, and therefore plays an important role in the regulation of cell growth.</text>
</comment>
<evidence type="ECO:0000256" key="16">
    <source>
        <dbReference type="PIRSR" id="PIRSR000130-3"/>
    </source>
</evidence>
<comment type="catalytic activity">
    <reaction evidence="12 13 20">
        <text>IMP + NAD(+) + H2O = XMP + NADH + H(+)</text>
        <dbReference type="Rhea" id="RHEA:11708"/>
        <dbReference type="ChEBI" id="CHEBI:15377"/>
        <dbReference type="ChEBI" id="CHEBI:15378"/>
        <dbReference type="ChEBI" id="CHEBI:57464"/>
        <dbReference type="ChEBI" id="CHEBI:57540"/>
        <dbReference type="ChEBI" id="CHEBI:57945"/>
        <dbReference type="ChEBI" id="CHEBI:58053"/>
        <dbReference type="EC" id="1.1.1.205"/>
    </reaction>
</comment>
<evidence type="ECO:0000256" key="10">
    <source>
        <dbReference type="ARBA" id="ARBA00023027"/>
    </source>
</evidence>
<keyword evidence="7 13" id="KW-0658">Purine biosynthesis</keyword>
<evidence type="ECO:0000256" key="18">
    <source>
        <dbReference type="PROSITE-ProRule" id="PRU00703"/>
    </source>
</evidence>
<dbReference type="Proteomes" id="UP000006251">
    <property type="component" value="Unassembled WGS sequence"/>
</dbReference>
<evidence type="ECO:0000256" key="19">
    <source>
        <dbReference type="RuleBase" id="RU003927"/>
    </source>
</evidence>
<evidence type="ECO:0000256" key="15">
    <source>
        <dbReference type="PIRSR" id="PIRSR000130-2"/>
    </source>
</evidence>
<comment type="subunit">
    <text evidence="3 13">Homotetramer.</text>
</comment>
<dbReference type="SUPFAM" id="SSF54631">
    <property type="entry name" value="CBS-domain pair"/>
    <property type="match status" value="1"/>
</dbReference>
<feature type="binding site" description="in other chain" evidence="13 17">
    <location>
        <position position="300"/>
    </location>
    <ligand>
        <name>K(+)</name>
        <dbReference type="ChEBI" id="CHEBI:29103"/>
        <note>ligand shared between two tetrameric partners</note>
    </ligand>
</feature>
<comment type="similarity">
    <text evidence="2 13 19">Belongs to the IMPDH/GMPR family.</text>
</comment>
<dbReference type="SMART" id="SM01240">
    <property type="entry name" value="IMPDH"/>
    <property type="match status" value="1"/>
</dbReference>
<dbReference type="PROSITE" id="PS51371">
    <property type="entry name" value="CBS"/>
    <property type="match status" value="2"/>
</dbReference>
<name>K6ZC51_9ALTE</name>
<evidence type="ECO:0000256" key="1">
    <source>
        <dbReference type="ARBA" id="ARBA00001958"/>
    </source>
</evidence>
<evidence type="ECO:0000313" key="23">
    <source>
        <dbReference type="Proteomes" id="UP000006251"/>
    </source>
</evidence>
<evidence type="ECO:0000256" key="9">
    <source>
        <dbReference type="ARBA" id="ARBA00023002"/>
    </source>
</evidence>
<feature type="binding site" evidence="13 15">
    <location>
        <position position="417"/>
    </location>
    <ligand>
        <name>IMP</name>
        <dbReference type="ChEBI" id="CHEBI:58053"/>
    </ligand>
</feature>
<dbReference type="InterPro" id="IPR005990">
    <property type="entry name" value="IMP_DH"/>
</dbReference>
<keyword evidence="8 13" id="KW-0630">Potassium</keyword>
<feature type="binding site" evidence="13 16">
    <location>
        <begin position="298"/>
        <end position="300"/>
    </location>
    <ligand>
        <name>NAD(+)</name>
        <dbReference type="ChEBI" id="CHEBI:57540"/>
    </ligand>
</feature>
<protein>
    <recommendedName>
        <fullName evidence="13 20">Inosine-5'-monophosphate dehydrogenase</fullName>
        <shortName evidence="13">IMP dehydrogenase</shortName>
        <shortName evidence="13">IMPD</shortName>
        <shortName evidence="13">IMPDH</shortName>
        <ecNumber evidence="13 20">1.1.1.205</ecNumber>
    </recommendedName>
</protein>
<accession>K6ZC51</accession>
<comment type="caution">
    <text evidence="22">The sequence shown here is derived from an EMBL/GenBank/DDBJ whole genome shotgun (WGS) entry which is preliminary data.</text>
</comment>
<keyword evidence="23" id="KW-1185">Reference proteome</keyword>
<feature type="binding site" description="in other chain" evidence="13 17">
    <location>
        <position position="305"/>
    </location>
    <ligand>
        <name>K(+)</name>
        <dbReference type="ChEBI" id="CHEBI:29103"/>
        <note>ligand shared between two tetrameric partners</note>
    </ligand>
</feature>
<dbReference type="PIRSF" id="PIRSF000130">
    <property type="entry name" value="IMPDH"/>
    <property type="match status" value="1"/>
</dbReference>
<dbReference type="Pfam" id="PF00571">
    <property type="entry name" value="CBS"/>
    <property type="match status" value="2"/>
</dbReference>